<dbReference type="Proteomes" id="UP001186944">
    <property type="component" value="Unassembled WGS sequence"/>
</dbReference>
<dbReference type="InterPro" id="IPR035892">
    <property type="entry name" value="C2_domain_sf"/>
</dbReference>
<dbReference type="InterPro" id="IPR001711">
    <property type="entry name" value="PLipase_C_Pinositol-sp_Y"/>
</dbReference>
<feature type="domain" description="EF-hand" evidence="15">
    <location>
        <begin position="171"/>
        <end position="199"/>
    </location>
</feature>
<dbReference type="SUPFAM" id="SSF47473">
    <property type="entry name" value="EF-hand"/>
    <property type="match status" value="1"/>
</dbReference>
<dbReference type="PANTHER" id="PTHR10336">
    <property type="entry name" value="PHOSPHOINOSITIDE-SPECIFIC PHOSPHOLIPASE C FAMILY PROTEIN"/>
    <property type="match status" value="1"/>
</dbReference>
<evidence type="ECO:0000256" key="11">
    <source>
        <dbReference type="SAM" id="Coils"/>
    </source>
</evidence>
<dbReference type="GO" id="GO:0005509">
    <property type="term" value="F:calcium ion binding"/>
    <property type="evidence" value="ECO:0007669"/>
    <property type="project" value="InterPro"/>
</dbReference>
<evidence type="ECO:0000256" key="8">
    <source>
        <dbReference type="ARBA" id="ARBA00023224"/>
    </source>
</evidence>
<evidence type="ECO:0000256" key="2">
    <source>
        <dbReference type="ARBA" id="ARBA00004496"/>
    </source>
</evidence>
<dbReference type="PROSITE" id="PS50007">
    <property type="entry name" value="PIPLC_X_DOMAIN"/>
    <property type="match status" value="1"/>
</dbReference>
<feature type="region of interest" description="Disordered" evidence="12">
    <location>
        <begin position="477"/>
        <end position="503"/>
    </location>
</feature>
<keyword evidence="6 10" id="KW-0442">Lipid degradation</keyword>
<dbReference type="InterPro" id="IPR015359">
    <property type="entry name" value="PLC_EF-hand-like"/>
</dbReference>
<dbReference type="GO" id="GO:0004435">
    <property type="term" value="F:phosphatidylinositol-4,5-bisphosphate phospholipase C activity"/>
    <property type="evidence" value="ECO:0007669"/>
    <property type="project" value="UniProtKB-EC"/>
</dbReference>
<dbReference type="InterPro" id="IPR017946">
    <property type="entry name" value="PLC-like_Pdiesterase_TIM-brl"/>
</dbReference>
<dbReference type="PANTHER" id="PTHR10336:SF209">
    <property type="entry name" value="PHOSPHOINOSITIDE PHOSPHOLIPASE C"/>
    <property type="match status" value="1"/>
</dbReference>
<organism evidence="16 17">
    <name type="scientific">Pinctada imbricata</name>
    <name type="common">Atlantic pearl-oyster</name>
    <name type="synonym">Pinctada martensii</name>
    <dbReference type="NCBI Taxonomy" id="66713"/>
    <lineage>
        <taxon>Eukaryota</taxon>
        <taxon>Metazoa</taxon>
        <taxon>Spiralia</taxon>
        <taxon>Lophotrochozoa</taxon>
        <taxon>Mollusca</taxon>
        <taxon>Bivalvia</taxon>
        <taxon>Autobranchia</taxon>
        <taxon>Pteriomorphia</taxon>
        <taxon>Pterioida</taxon>
        <taxon>Pterioidea</taxon>
        <taxon>Pteriidae</taxon>
        <taxon>Pinctada</taxon>
    </lineage>
</organism>
<dbReference type="SUPFAM" id="SSF49562">
    <property type="entry name" value="C2 domain (Calcium/lipid-binding domain, CaLB)"/>
    <property type="match status" value="1"/>
</dbReference>
<keyword evidence="5" id="KW-0106">Calcium</keyword>
<dbReference type="Gene3D" id="3.20.20.190">
    <property type="entry name" value="Phosphatidylinositol (PI) phosphodiesterase"/>
    <property type="match status" value="1"/>
</dbReference>
<dbReference type="Gene3D" id="1.10.238.10">
    <property type="entry name" value="EF-hand"/>
    <property type="match status" value="2"/>
</dbReference>
<dbReference type="InterPro" id="IPR011992">
    <property type="entry name" value="EF-hand-dom_pair"/>
</dbReference>
<sequence>MACTSNRESESSWIPPGEEYYTRLKRNLPTVHHQFVDAQLKSLAGGMPLYKVKGRGKLLPRKFFLDTEKMVLRYKGSERVLGGGSNVWSISSMSEVREGEKDFTTYLDWMDNIRDHCLAIVFNSGQKVKYLYTASRPERDMWIKGIRFAMHLGQYMDQRAQTDRYPYSYLESFVQVDKNKNGKLEIKEVMNLLKQLNARFDEKQVKQLMREAKKQEKKSDVSLNIDEFISFYHLLNTRPELNELFWRYDKNNKGYWSTRDLQDFSKQEQQVMLSDNKAKEIILEFEPQKDFREEGSKMSPTGFKDFLTSRDEQLFNSNCREVYHDMTRPITEYYINSSHNTYLEKGQLRGPSSTDAYVAALRKGCRCVELDCWDGDGDEPIIYHGHTYTTKIKFCDVISTIKEHAFKFRSQYPVILSIENHCSVKQQEVMAQYLRDILGVMLYAPENPEKKIPSPDDLKGKIVLKGKKLPSKVVTDDDIGEMSEEDEAAEIPPEERREQTTHGKLKLAPSFSDCIGMKALSYKSVSQVLDSDSLFVSLSESRSLSMIPNDINKMTNHLLVRTYPKGTRTNSSNYYPVPVWNYGCQVVALNVQTSDKSLTLNAAKFKDNAGCGYLLKPDFLLSNKEDGIENVLNGRRESGRKRLHIKIISGCQIPKPKDSKKGEVIDPYVKVKVHGVEKDTRTQRTQRIKDNGFNPRWDHDVTFDVSVPELAIVRFVIYDDDPGIDDLIGCFALPFNTIRQGYRHFPLYNKDGDKLNQAMIFVHASITDLS</sequence>
<dbReference type="InterPro" id="IPR018247">
    <property type="entry name" value="EF_Hand_1_Ca_BS"/>
</dbReference>
<proteinExistence type="predicted"/>
<dbReference type="PROSITE" id="PS00018">
    <property type="entry name" value="EF_HAND_1"/>
    <property type="match status" value="1"/>
</dbReference>
<dbReference type="EMBL" id="VSWD01000005">
    <property type="protein sequence ID" value="KAK3101770.1"/>
    <property type="molecule type" value="Genomic_DNA"/>
</dbReference>
<dbReference type="GO" id="GO:0035556">
    <property type="term" value="P:intracellular signal transduction"/>
    <property type="evidence" value="ECO:0007669"/>
    <property type="project" value="InterPro"/>
</dbReference>
<evidence type="ECO:0000256" key="12">
    <source>
        <dbReference type="SAM" id="MobiDB-lite"/>
    </source>
</evidence>
<dbReference type="Pfam" id="PF00168">
    <property type="entry name" value="C2"/>
    <property type="match status" value="1"/>
</dbReference>
<dbReference type="PROSITE" id="PS50004">
    <property type="entry name" value="C2"/>
    <property type="match status" value="1"/>
</dbReference>
<dbReference type="Gene3D" id="2.60.40.150">
    <property type="entry name" value="C2 domain"/>
    <property type="match status" value="1"/>
</dbReference>
<dbReference type="EC" id="3.1.4.11" evidence="3 10"/>
<dbReference type="CDD" id="cd08558">
    <property type="entry name" value="PI-PLCc_eukaryota"/>
    <property type="match status" value="1"/>
</dbReference>
<dbReference type="Gene3D" id="2.30.29.30">
    <property type="entry name" value="Pleckstrin-homology domain (PH domain)/Phosphotyrosine-binding domain (PTB)"/>
    <property type="match status" value="1"/>
</dbReference>
<dbReference type="Pfam" id="PF00388">
    <property type="entry name" value="PI-PLC-X"/>
    <property type="match status" value="1"/>
</dbReference>
<reference evidence="16" key="1">
    <citation type="submission" date="2019-08" db="EMBL/GenBank/DDBJ databases">
        <title>The improved chromosome-level genome for the pearl oyster Pinctada fucata martensii using PacBio sequencing and Hi-C.</title>
        <authorList>
            <person name="Zheng Z."/>
        </authorList>
    </citation>
    <scope>NUCLEOTIDE SEQUENCE</scope>
    <source>
        <strain evidence="16">ZZ-2019</strain>
        <tissue evidence="16">Adductor muscle</tissue>
    </source>
</reference>
<keyword evidence="4" id="KW-0963">Cytoplasm</keyword>
<keyword evidence="17" id="KW-1185">Reference proteome</keyword>
<keyword evidence="11" id="KW-0175">Coiled coil</keyword>
<evidence type="ECO:0000256" key="6">
    <source>
        <dbReference type="ARBA" id="ARBA00022963"/>
    </source>
</evidence>
<keyword evidence="7 10" id="KW-0443">Lipid metabolism</keyword>
<evidence type="ECO:0000256" key="3">
    <source>
        <dbReference type="ARBA" id="ARBA00012368"/>
    </source>
</evidence>
<evidence type="ECO:0000256" key="4">
    <source>
        <dbReference type="ARBA" id="ARBA00022490"/>
    </source>
</evidence>
<evidence type="ECO:0000256" key="1">
    <source>
        <dbReference type="ARBA" id="ARBA00001913"/>
    </source>
</evidence>
<evidence type="ECO:0000256" key="7">
    <source>
        <dbReference type="ARBA" id="ARBA00023098"/>
    </source>
</evidence>
<protein>
    <recommendedName>
        <fullName evidence="3 10">Phosphoinositide phospholipase C</fullName>
        <ecNumber evidence="3 10">3.1.4.11</ecNumber>
    </recommendedName>
</protein>
<comment type="subcellular location">
    <subcellularLocation>
        <location evidence="2">Cytoplasm</location>
    </subcellularLocation>
</comment>
<comment type="caution">
    <text evidence="16">The sequence shown here is derived from an EMBL/GenBank/DDBJ whole genome shotgun (WGS) entry which is preliminary data.</text>
</comment>
<dbReference type="Pfam" id="PF09279">
    <property type="entry name" value="EF-hand_like"/>
    <property type="match status" value="1"/>
</dbReference>
<dbReference type="SMART" id="SM00149">
    <property type="entry name" value="PLCYc"/>
    <property type="match status" value="1"/>
</dbReference>
<dbReference type="GO" id="GO:0005737">
    <property type="term" value="C:cytoplasm"/>
    <property type="evidence" value="ECO:0007669"/>
    <property type="project" value="UniProtKB-SubCell"/>
</dbReference>
<keyword evidence="8" id="KW-0807">Transducer</keyword>
<evidence type="ECO:0000256" key="10">
    <source>
        <dbReference type="RuleBase" id="RU361133"/>
    </source>
</evidence>
<evidence type="ECO:0000256" key="5">
    <source>
        <dbReference type="ARBA" id="ARBA00022837"/>
    </source>
</evidence>
<keyword evidence="10" id="KW-0378">Hydrolase</keyword>
<evidence type="ECO:0000313" key="17">
    <source>
        <dbReference type="Proteomes" id="UP001186944"/>
    </source>
</evidence>
<evidence type="ECO:0000256" key="9">
    <source>
        <dbReference type="ARBA" id="ARBA00023674"/>
    </source>
</evidence>
<dbReference type="SUPFAM" id="SSF51695">
    <property type="entry name" value="PLC-like phosphodiesterases"/>
    <property type="match status" value="1"/>
</dbReference>
<name>A0AA88YB78_PINIB</name>
<dbReference type="FunFam" id="1.10.238.10:FF:000005">
    <property type="entry name" value="Phosphoinositide phospholipase C"/>
    <property type="match status" value="1"/>
</dbReference>
<feature type="compositionally biased region" description="Acidic residues" evidence="12">
    <location>
        <begin position="477"/>
        <end position="489"/>
    </location>
</feature>
<comment type="cofactor">
    <cofactor evidence="1">
        <name>Ca(2+)</name>
        <dbReference type="ChEBI" id="CHEBI:29108"/>
    </cofactor>
</comment>
<accession>A0AA88YB78</accession>
<dbReference type="InterPro" id="IPR002048">
    <property type="entry name" value="EF_hand_dom"/>
</dbReference>
<gene>
    <name evidence="16" type="ORF">FSP39_006226</name>
</gene>
<dbReference type="GO" id="GO:0016042">
    <property type="term" value="P:lipid catabolic process"/>
    <property type="evidence" value="ECO:0007669"/>
    <property type="project" value="UniProtKB-KW"/>
</dbReference>
<feature type="coiled-coil region" evidence="11">
    <location>
        <begin position="179"/>
        <end position="218"/>
    </location>
</feature>
<dbReference type="PROSITE" id="PS50222">
    <property type="entry name" value="EF_HAND_2"/>
    <property type="match status" value="1"/>
</dbReference>
<dbReference type="SUPFAM" id="SSF50729">
    <property type="entry name" value="PH domain-like"/>
    <property type="match status" value="1"/>
</dbReference>
<dbReference type="SMART" id="SM00239">
    <property type="entry name" value="C2"/>
    <property type="match status" value="1"/>
</dbReference>
<dbReference type="AlphaFoldDB" id="A0AA88YB78"/>
<comment type="catalytic activity">
    <reaction evidence="9">
        <text>a 1,2-diacyl-sn-glycero-3-phospho-(1D-myo-inositol-4,5-bisphosphate) + H2O = 1D-myo-inositol 1,4,5-trisphosphate + a 1,2-diacyl-sn-glycerol + H(+)</text>
        <dbReference type="Rhea" id="RHEA:33179"/>
        <dbReference type="ChEBI" id="CHEBI:15377"/>
        <dbReference type="ChEBI" id="CHEBI:15378"/>
        <dbReference type="ChEBI" id="CHEBI:17815"/>
        <dbReference type="ChEBI" id="CHEBI:58456"/>
        <dbReference type="ChEBI" id="CHEBI:203600"/>
        <dbReference type="EC" id="3.1.4.11"/>
    </reaction>
    <physiologicalReaction direction="left-to-right" evidence="9">
        <dbReference type="Rhea" id="RHEA:33180"/>
    </physiologicalReaction>
</comment>
<evidence type="ECO:0000259" key="13">
    <source>
        <dbReference type="PROSITE" id="PS50004"/>
    </source>
</evidence>
<dbReference type="PROSITE" id="PS50008">
    <property type="entry name" value="PIPLC_Y_DOMAIN"/>
    <property type="match status" value="1"/>
</dbReference>
<dbReference type="CDD" id="cd00275">
    <property type="entry name" value="C2_PLC_like"/>
    <property type="match status" value="1"/>
</dbReference>
<dbReference type="InterPro" id="IPR001192">
    <property type="entry name" value="PI-PLC_fam"/>
</dbReference>
<evidence type="ECO:0000259" key="15">
    <source>
        <dbReference type="PROSITE" id="PS50222"/>
    </source>
</evidence>
<dbReference type="SMART" id="SM00148">
    <property type="entry name" value="PLCXc"/>
    <property type="match status" value="1"/>
</dbReference>
<feature type="domain" description="C2" evidence="13">
    <location>
        <begin position="624"/>
        <end position="749"/>
    </location>
</feature>
<dbReference type="InterPro" id="IPR011993">
    <property type="entry name" value="PH-like_dom_sf"/>
</dbReference>
<evidence type="ECO:0000313" key="16">
    <source>
        <dbReference type="EMBL" id="KAK3101770.1"/>
    </source>
</evidence>
<feature type="domain" description="PI-PLC Y-box" evidence="14">
    <location>
        <begin position="537"/>
        <end position="620"/>
    </location>
</feature>
<dbReference type="PRINTS" id="PR00390">
    <property type="entry name" value="PHPHLIPASEC"/>
</dbReference>
<dbReference type="Pfam" id="PF00387">
    <property type="entry name" value="PI-PLC-Y"/>
    <property type="match status" value="1"/>
</dbReference>
<evidence type="ECO:0000259" key="14">
    <source>
        <dbReference type="PROSITE" id="PS50008"/>
    </source>
</evidence>
<dbReference type="InterPro" id="IPR000008">
    <property type="entry name" value="C2_dom"/>
</dbReference>
<dbReference type="InterPro" id="IPR000909">
    <property type="entry name" value="PLipase_C_PInositol-sp_X_dom"/>
</dbReference>